<dbReference type="Gene3D" id="3.30.1330.30">
    <property type="match status" value="1"/>
</dbReference>
<dbReference type="SUPFAM" id="SSF55315">
    <property type="entry name" value="L30e-like"/>
    <property type="match status" value="1"/>
</dbReference>
<dbReference type="KEGG" id="psua:FLK61_32360"/>
<dbReference type="Pfam" id="PF01248">
    <property type="entry name" value="Ribosomal_L7Ae"/>
    <property type="match status" value="1"/>
</dbReference>
<dbReference type="EMBL" id="CP041372">
    <property type="protein sequence ID" value="QKS71396.1"/>
    <property type="molecule type" value="Genomic_DNA"/>
</dbReference>
<proteinExistence type="predicted"/>
<reference evidence="3" key="1">
    <citation type="submission" date="2019-07" db="EMBL/GenBank/DDBJ databases">
        <title>Bacillus alkalisoli sp. nov. isolated from saline soil.</title>
        <authorList>
            <person name="Sun J.-Q."/>
            <person name="Xu L."/>
        </authorList>
    </citation>
    <scope>NUCLEOTIDE SEQUENCE [LARGE SCALE GENOMIC DNA]</scope>
    <source>
        <strain evidence="3">M4U3P1</strain>
    </source>
</reference>
<organism evidence="2 3">
    <name type="scientific">Paenalkalicoccus suaedae</name>
    <dbReference type="NCBI Taxonomy" id="2592382"/>
    <lineage>
        <taxon>Bacteria</taxon>
        <taxon>Bacillati</taxon>
        <taxon>Bacillota</taxon>
        <taxon>Bacilli</taxon>
        <taxon>Bacillales</taxon>
        <taxon>Bacillaceae</taxon>
        <taxon>Paenalkalicoccus</taxon>
    </lineage>
</organism>
<dbReference type="RefSeq" id="WP_176009431.1">
    <property type="nucleotide sequence ID" value="NZ_CP041372.2"/>
</dbReference>
<dbReference type="InterPro" id="IPR029064">
    <property type="entry name" value="Ribosomal_eL30-like_sf"/>
</dbReference>
<evidence type="ECO:0000313" key="3">
    <source>
        <dbReference type="Proteomes" id="UP000318138"/>
    </source>
</evidence>
<gene>
    <name evidence="2" type="ORF">FLK61_32360</name>
</gene>
<dbReference type="NCBIfam" id="NF005825">
    <property type="entry name" value="PRK07714.1"/>
    <property type="match status" value="1"/>
</dbReference>
<evidence type="ECO:0000259" key="1">
    <source>
        <dbReference type="Pfam" id="PF01248"/>
    </source>
</evidence>
<dbReference type="Proteomes" id="UP000318138">
    <property type="component" value="Chromosome"/>
</dbReference>
<feature type="domain" description="Ribosomal protein eL8/eL30/eS12/Gadd45" evidence="1">
    <location>
        <begin position="3"/>
        <end position="90"/>
    </location>
</feature>
<sequence>MEKWESLLGLMQRARKLITGEELVTKAIQSKKAHAVILAADASENTTKKIIDKCVYHGIPYVRMSDRSTLGRAIGKHERVVIAITDQGFASSFLSLTNDRS</sequence>
<accession>A0A859FGP9</accession>
<evidence type="ECO:0000313" key="2">
    <source>
        <dbReference type="EMBL" id="QKS71396.1"/>
    </source>
</evidence>
<dbReference type="AlphaFoldDB" id="A0A859FGP9"/>
<dbReference type="InterPro" id="IPR004038">
    <property type="entry name" value="Ribosomal_eL8/eL30/eS12/Gad45"/>
</dbReference>
<keyword evidence="3" id="KW-1185">Reference proteome</keyword>
<protein>
    <submittedName>
        <fullName evidence="2">YlxQ family RNA-binding protein</fullName>
    </submittedName>
</protein>
<name>A0A859FGP9_9BACI</name>